<dbReference type="EMBL" id="LR797195">
    <property type="protein sequence ID" value="CAB4193572.1"/>
    <property type="molecule type" value="Genomic_DNA"/>
</dbReference>
<dbReference type="EMBL" id="LR796916">
    <property type="protein sequence ID" value="CAB4175272.1"/>
    <property type="molecule type" value="Genomic_DNA"/>
</dbReference>
<protein>
    <submittedName>
        <fullName evidence="2">Uncharacterized protein</fullName>
    </submittedName>
</protein>
<proteinExistence type="predicted"/>
<evidence type="ECO:0000313" key="2">
    <source>
        <dbReference type="EMBL" id="CAB4175272.1"/>
    </source>
</evidence>
<keyword evidence="1" id="KW-0812">Transmembrane</keyword>
<sequence length="78" mass="8907">MEYLTTLLVLSMAILIALAIIISALGNETPKIFRIILFVSSATTIILMSLLITHVESKECNCQEYERIEEPVYYRINK</sequence>
<evidence type="ECO:0000256" key="1">
    <source>
        <dbReference type="SAM" id="Phobius"/>
    </source>
</evidence>
<reference evidence="2" key="1">
    <citation type="submission" date="2020-05" db="EMBL/GenBank/DDBJ databases">
        <authorList>
            <person name="Chiriac C."/>
            <person name="Salcher M."/>
            <person name="Ghai R."/>
            <person name="Kavagutti S V."/>
        </authorList>
    </citation>
    <scope>NUCLEOTIDE SEQUENCE</scope>
</reference>
<name>A0A6J5PVS7_9CAUD</name>
<keyword evidence="1" id="KW-1133">Transmembrane helix</keyword>
<evidence type="ECO:0000313" key="3">
    <source>
        <dbReference type="EMBL" id="CAB4193572.1"/>
    </source>
</evidence>
<feature type="transmembrane region" description="Helical" evidence="1">
    <location>
        <begin position="6"/>
        <end position="25"/>
    </location>
</feature>
<feature type="transmembrane region" description="Helical" evidence="1">
    <location>
        <begin position="32"/>
        <end position="52"/>
    </location>
</feature>
<keyword evidence="1" id="KW-0472">Membrane</keyword>
<accession>A0A6J5PVS7</accession>
<gene>
    <name evidence="3" type="ORF">UFOVP1247_102</name>
    <name evidence="2" type="ORF">UFOVP970_142</name>
</gene>
<organism evidence="2">
    <name type="scientific">uncultured Caudovirales phage</name>
    <dbReference type="NCBI Taxonomy" id="2100421"/>
    <lineage>
        <taxon>Viruses</taxon>
        <taxon>Duplodnaviria</taxon>
        <taxon>Heunggongvirae</taxon>
        <taxon>Uroviricota</taxon>
        <taxon>Caudoviricetes</taxon>
        <taxon>Peduoviridae</taxon>
        <taxon>Maltschvirus</taxon>
        <taxon>Maltschvirus maltsch</taxon>
    </lineage>
</organism>